<dbReference type="PROSITE" id="PS51891">
    <property type="entry name" value="CENP_V_GFA"/>
    <property type="match status" value="1"/>
</dbReference>
<evidence type="ECO:0000259" key="4">
    <source>
        <dbReference type="PROSITE" id="PS51891"/>
    </source>
</evidence>
<gene>
    <name evidence="5" type="ORF">PHACADRAFT_120057</name>
</gene>
<dbReference type="GO" id="GO:0016846">
    <property type="term" value="F:carbon-sulfur lyase activity"/>
    <property type="evidence" value="ECO:0007669"/>
    <property type="project" value="InterPro"/>
</dbReference>
<accession>K5WX74</accession>
<dbReference type="InterPro" id="IPR011057">
    <property type="entry name" value="Mss4-like_sf"/>
</dbReference>
<dbReference type="InterPro" id="IPR052355">
    <property type="entry name" value="CENP-V-like"/>
</dbReference>
<dbReference type="GeneID" id="18907872"/>
<evidence type="ECO:0000313" key="5">
    <source>
        <dbReference type="EMBL" id="EKM55087.1"/>
    </source>
</evidence>
<comment type="similarity">
    <text evidence="1">Belongs to the Gfa family.</text>
</comment>
<reference evidence="5 6" key="1">
    <citation type="journal article" date="2012" name="BMC Genomics">
        <title>Comparative genomics of the white-rot fungi, Phanerochaete carnosa and P. chrysosporium, to elucidate the genetic basis of the distinct wood types they colonize.</title>
        <authorList>
            <person name="Suzuki H."/>
            <person name="MacDonald J."/>
            <person name="Syed K."/>
            <person name="Salamov A."/>
            <person name="Hori C."/>
            <person name="Aerts A."/>
            <person name="Henrissat B."/>
            <person name="Wiebenga A."/>
            <person name="vanKuyk P.A."/>
            <person name="Barry K."/>
            <person name="Lindquist E."/>
            <person name="LaButti K."/>
            <person name="Lapidus A."/>
            <person name="Lucas S."/>
            <person name="Coutinho P."/>
            <person name="Gong Y."/>
            <person name="Samejima M."/>
            <person name="Mahadevan R."/>
            <person name="Abou-Zaid M."/>
            <person name="de Vries R.P."/>
            <person name="Igarashi K."/>
            <person name="Yadav J.S."/>
            <person name="Grigoriev I.V."/>
            <person name="Master E.R."/>
        </authorList>
    </citation>
    <scope>NUCLEOTIDE SEQUENCE [LARGE SCALE GENOMIC DNA]</scope>
    <source>
        <strain evidence="5 6">HHB-10118-sp</strain>
    </source>
</reference>
<evidence type="ECO:0000256" key="1">
    <source>
        <dbReference type="ARBA" id="ARBA00005495"/>
    </source>
</evidence>
<dbReference type="EMBL" id="JH930472">
    <property type="protein sequence ID" value="EKM55087.1"/>
    <property type="molecule type" value="Genomic_DNA"/>
</dbReference>
<dbReference type="RefSeq" id="XP_007395431.1">
    <property type="nucleotide sequence ID" value="XM_007395369.1"/>
</dbReference>
<proteinExistence type="inferred from homology"/>
<dbReference type="Gene3D" id="2.170.150.70">
    <property type="match status" value="1"/>
</dbReference>
<dbReference type="STRING" id="650164.K5WX74"/>
<name>K5WX74_PHACS</name>
<dbReference type="HOGENOM" id="CLU_055491_7_0_1"/>
<sequence>MSQTAAKPSNPDDKEYVGGCHCKKFRYKFYWRSFDDGTHEVGDCNCSICAMKGLLYAHMDTSAFTLTSGNVDELTNYQFHKKVFSRHFCPVCGVELFETKPSENMVGVNVRTVDGVDVTKLKLKPFDGATLL</sequence>
<dbReference type="InParanoid" id="K5WX74"/>
<dbReference type="Proteomes" id="UP000008370">
    <property type="component" value="Unassembled WGS sequence"/>
</dbReference>
<dbReference type="PANTHER" id="PTHR28620">
    <property type="entry name" value="CENTROMERE PROTEIN V"/>
    <property type="match status" value="1"/>
</dbReference>
<keyword evidence="6" id="KW-1185">Reference proteome</keyword>
<evidence type="ECO:0000256" key="2">
    <source>
        <dbReference type="ARBA" id="ARBA00022723"/>
    </source>
</evidence>
<protein>
    <recommendedName>
        <fullName evidence="4">CENP-V/GFA domain-containing protein</fullName>
    </recommendedName>
</protein>
<dbReference type="InterPro" id="IPR006913">
    <property type="entry name" value="CENP-V/GFA"/>
</dbReference>
<organism evidence="5 6">
    <name type="scientific">Phanerochaete carnosa (strain HHB-10118-sp)</name>
    <name type="common">White-rot fungus</name>
    <name type="synonym">Peniophora carnosa</name>
    <dbReference type="NCBI Taxonomy" id="650164"/>
    <lineage>
        <taxon>Eukaryota</taxon>
        <taxon>Fungi</taxon>
        <taxon>Dikarya</taxon>
        <taxon>Basidiomycota</taxon>
        <taxon>Agaricomycotina</taxon>
        <taxon>Agaricomycetes</taxon>
        <taxon>Polyporales</taxon>
        <taxon>Phanerochaetaceae</taxon>
        <taxon>Phanerochaete</taxon>
    </lineage>
</organism>
<dbReference type="AlphaFoldDB" id="K5WX74"/>
<keyword evidence="3" id="KW-0862">Zinc</keyword>
<dbReference type="GO" id="GO:0046872">
    <property type="term" value="F:metal ion binding"/>
    <property type="evidence" value="ECO:0007669"/>
    <property type="project" value="UniProtKB-KW"/>
</dbReference>
<dbReference type="PANTHER" id="PTHR28620:SF1">
    <property type="entry name" value="CENP-V_GFA DOMAIN-CONTAINING PROTEIN"/>
    <property type="match status" value="1"/>
</dbReference>
<dbReference type="KEGG" id="pco:PHACADRAFT_120057"/>
<keyword evidence="2" id="KW-0479">Metal-binding</keyword>
<feature type="domain" description="CENP-V/GFA" evidence="4">
    <location>
        <begin position="16"/>
        <end position="127"/>
    </location>
</feature>
<dbReference type="OrthoDB" id="2784029at2759"/>
<dbReference type="Pfam" id="PF04828">
    <property type="entry name" value="GFA"/>
    <property type="match status" value="1"/>
</dbReference>
<dbReference type="SUPFAM" id="SSF51316">
    <property type="entry name" value="Mss4-like"/>
    <property type="match status" value="1"/>
</dbReference>
<evidence type="ECO:0000256" key="3">
    <source>
        <dbReference type="ARBA" id="ARBA00022833"/>
    </source>
</evidence>
<evidence type="ECO:0000313" key="6">
    <source>
        <dbReference type="Proteomes" id="UP000008370"/>
    </source>
</evidence>